<sequence length="333" mass="36818">MTATPRVSIVIPTYNAAQWLPSSIGSALAQRFTDFELLVLDNASTDDTAVAVARFSDPRLIYRINDTNIGFAGNVHLGCRLARGDCILFLGADDILAADFLTEAVGFLDAHTDCSMVHGAAFWIDENGTRFGGTGDGWPRVTPGRQALVDVFRHGFCFTTMLMRTNLIRASGPFHEGWGEITDLWLFCRLCLAGNVGYIDKRLVDYRVHSNSISVPMYRTNSMFHRQMSAVRECFAWPEVVDGGSADMRALAQRLVARNAIEILHVSRADGYGRYLSNLSEIVRAVPDVLLHPESWARIGFGLLPVPAIRALARMRGRTSAIPTDNLPQRSRT</sequence>
<keyword evidence="3" id="KW-1185">Reference proteome</keyword>
<protein>
    <submittedName>
        <fullName evidence="2">Glycosyltransferase</fullName>
        <ecNumber evidence="2">2.4.-.-</ecNumber>
    </submittedName>
</protein>
<dbReference type="InterPro" id="IPR050834">
    <property type="entry name" value="Glycosyltransf_2"/>
</dbReference>
<evidence type="ECO:0000313" key="2">
    <source>
        <dbReference type="EMBL" id="MBW6396484.1"/>
    </source>
</evidence>
<dbReference type="PANTHER" id="PTHR43685:SF11">
    <property type="entry name" value="GLYCOSYLTRANSFERASE TAGX-RELATED"/>
    <property type="match status" value="1"/>
</dbReference>
<dbReference type="GO" id="GO:0016757">
    <property type="term" value="F:glycosyltransferase activity"/>
    <property type="evidence" value="ECO:0007669"/>
    <property type="project" value="UniProtKB-KW"/>
</dbReference>
<dbReference type="EC" id="2.4.-.-" evidence="2"/>
<proteinExistence type="predicted"/>
<feature type="domain" description="Glycosyltransferase 2-like" evidence="1">
    <location>
        <begin position="8"/>
        <end position="161"/>
    </location>
</feature>
<keyword evidence="2" id="KW-0328">Glycosyltransferase</keyword>
<dbReference type="RefSeq" id="WP_219760863.1">
    <property type="nucleotide sequence ID" value="NZ_JAHYBZ010000001.1"/>
</dbReference>
<dbReference type="Proteomes" id="UP001196565">
    <property type="component" value="Unassembled WGS sequence"/>
</dbReference>
<dbReference type="Gene3D" id="3.90.550.10">
    <property type="entry name" value="Spore Coat Polysaccharide Biosynthesis Protein SpsA, Chain A"/>
    <property type="match status" value="1"/>
</dbReference>
<dbReference type="InterPro" id="IPR029044">
    <property type="entry name" value="Nucleotide-diphossugar_trans"/>
</dbReference>
<dbReference type="SUPFAM" id="SSF53448">
    <property type="entry name" value="Nucleotide-diphospho-sugar transferases"/>
    <property type="match status" value="1"/>
</dbReference>
<dbReference type="InterPro" id="IPR001173">
    <property type="entry name" value="Glyco_trans_2-like"/>
</dbReference>
<keyword evidence="2" id="KW-0808">Transferase</keyword>
<organism evidence="2 3">
    <name type="scientific">Roseomonas alba</name>
    <dbReference type="NCBI Taxonomy" id="2846776"/>
    <lineage>
        <taxon>Bacteria</taxon>
        <taxon>Pseudomonadati</taxon>
        <taxon>Pseudomonadota</taxon>
        <taxon>Alphaproteobacteria</taxon>
        <taxon>Acetobacterales</taxon>
        <taxon>Roseomonadaceae</taxon>
        <taxon>Roseomonas</taxon>
    </lineage>
</organism>
<dbReference type="Pfam" id="PF00535">
    <property type="entry name" value="Glycos_transf_2"/>
    <property type="match status" value="1"/>
</dbReference>
<name>A0ABS7A5N5_9PROT</name>
<comment type="caution">
    <text evidence="2">The sequence shown here is derived from an EMBL/GenBank/DDBJ whole genome shotgun (WGS) entry which is preliminary data.</text>
</comment>
<accession>A0ABS7A5N5</accession>
<reference evidence="2 3" key="1">
    <citation type="submission" date="2021-07" db="EMBL/GenBank/DDBJ databases">
        <authorList>
            <person name="So Y."/>
        </authorList>
    </citation>
    <scope>NUCLEOTIDE SEQUENCE [LARGE SCALE GENOMIC DNA]</scope>
    <source>
        <strain evidence="2 3">HJA6</strain>
    </source>
</reference>
<dbReference type="PANTHER" id="PTHR43685">
    <property type="entry name" value="GLYCOSYLTRANSFERASE"/>
    <property type="match status" value="1"/>
</dbReference>
<dbReference type="EMBL" id="JAHYBZ010000001">
    <property type="protein sequence ID" value="MBW6396484.1"/>
    <property type="molecule type" value="Genomic_DNA"/>
</dbReference>
<evidence type="ECO:0000313" key="3">
    <source>
        <dbReference type="Proteomes" id="UP001196565"/>
    </source>
</evidence>
<gene>
    <name evidence="2" type="ORF">KPL78_01435</name>
</gene>
<evidence type="ECO:0000259" key="1">
    <source>
        <dbReference type="Pfam" id="PF00535"/>
    </source>
</evidence>